<proteinExistence type="predicted"/>
<evidence type="ECO:0000256" key="2">
    <source>
        <dbReference type="ARBA" id="ARBA00022597"/>
    </source>
</evidence>
<keyword evidence="3" id="KW-0808">Transferase</keyword>
<dbReference type="PANTHER" id="PTHR34382:SF7">
    <property type="entry name" value="PTS SYSTEM N,N'-DIACETYLCHITOBIOSE-SPECIFIC EIIA COMPONENT"/>
    <property type="match status" value="1"/>
</dbReference>
<feature type="coiled-coil region" evidence="8">
    <location>
        <begin position="28"/>
        <end position="58"/>
    </location>
</feature>
<dbReference type="InterPro" id="IPR003188">
    <property type="entry name" value="PTS_IIA_lac/cel"/>
</dbReference>
<dbReference type="AlphaFoldDB" id="A0A9J6R934"/>
<evidence type="ECO:0000256" key="5">
    <source>
        <dbReference type="PIRSR" id="PIRSR000699-1"/>
    </source>
</evidence>
<dbReference type="PIRSF" id="PIRSF000699">
    <property type="entry name" value="PTS_IILac_III"/>
    <property type="match status" value="1"/>
</dbReference>
<keyword evidence="8" id="KW-0175">Coiled coil</keyword>
<dbReference type="Gene3D" id="1.20.58.80">
    <property type="entry name" value="Phosphotransferase system, lactose/cellobiose-type IIA subunit"/>
    <property type="match status" value="1"/>
</dbReference>
<evidence type="ECO:0000313" key="10">
    <source>
        <dbReference type="Proteomes" id="UP001084197"/>
    </source>
</evidence>
<evidence type="ECO:0000256" key="7">
    <source>
        <dbReference type="PROSITE-ProRule" id="PRU00418"/>
    </source>
</evidence>
<evidence type="ECO:0000256" key="3">
    <source>
        <dbReference type="ARBA" id="ARBA00022679"/>
    </source>
</evidence>
<keyword evidence="1" id="KW-0813">Transport</keyword>
<name>A0A9J6R934_9BACI</name>
<evidence type="ECO:0000313" key="9">
    <source>
        <dbReference type="EMBL" id="MCZ0702178.1"/>
    </source>
</evidence>
<evidence type="ECO:0000256" key="8">
    <source>
        <dbReference type="SAM" id="Coils"/>
    </source>
</evidence>
<dbReference type="GO" id="GO:0009401">
    <property type="term" value="P:phosphoenolpyruvate-dependent sugar phosphotransferase system"/>
    <property type="evidence" value="ECO:0007669"/>
    <property type="project" value="UniProtKB-KW"/>
</dbReference>
<evidence type="ECO:0000256" key="4">
    <source>
        <dbReference type="ARBA" id="ARBA00022683"/>
    </source>
</evidence>
<feature type="binding site" evidence="6">
    <location>
        <position position="80"/>
    </location>
    <ligand>
        <name>Mg(2+)</name>
        <dbReference type="ChEBI" id="CHEBI:18420"/>
        <note>ligand shared between all trimeric partners</note>
    </ligand>
</feature>
<dbReference type="Pfam" id="PF02255">
    <property type="entry name" value="PTS_IIA"/>
    <property type="match status" value="1"/>
</dbReference>
<dbReference type="GO" id="GO:0016740">
    <property type="term" value="F:transferase activity"/>
    <property type="evidence" value="ECO:0007669"/>
    <property type="project" value="UniProtKB-KW"/>
</dbReference>
<dbReference type="SUPFAM" id="SSF46973">
    <property type="entry name" value="Enzyme IIa from lactose specific PTS, IIa-lac"/>
    <property type="match status" value="1"/>
</dbReference>
<protein>
    <submittedName>
        <fullName evidence="9">PTS lactose/cellobiose transporter subunit IIA</fullName>
    </submittedName>
</protein>
<keyword evidence="6" id="KW-0479">Metal-binding</keyword>
<accession>A0A9J6R934</accession>
<feature type="active site" description="Tele-phosphohistidine intermediate" evidence="5">
    <location>
        <position position="77"/>
    </location>
</feature>
<keyword evidence="6" id="KW-0460">Magnesium</keyword>
<evidence type="ECO:0000256" key="1">
    <source>
        <dbReference type="ARBA" id="ARBA00022448"/>
    </source>
</evidence>
<dbReference type="CDD" id="cd00215">
    <property type="entry name" value="PTS_IIA_lac"/>
    <property type="match status" value="1"/>
</dbReference>
<dbReference type="GO" id="GO:0046872">
    <property type="term" value="F:metal ion binding"/>
    <property type="evidence" value="ECO:0007669"/>
    <property type="project" value="UniProtKB-KW"/>
</dbReference>
<dbReference type="EMBL" id="JAPRAT010000003">
    <property type="protein sequence ID" value="MCZ0702178.1"/>
    <property type="molecule type" value="Genomic_DNA"/>
</dbReference>
<comment type="cofactor">
    <cofactor evidence="6">
        <name>Mg(2+)</name>
        <dbReference type="ChEBI" id="CHEBI:18420"/>
    </cofactor>
    <text evidence="6">Binds 1 Mg(2+) ion per trimer.</text>
</comment>
<organism evidence="9 10">
    <name type="scientific">Natronobacillus azotifigens</name>
    <dbReference type="NCBI Taxonomy" id="472978"/>
    <lineage>
        <taxon>Bacteria</taxon>
        <taxon>Bacillati</taxon>
        <taxon>Bacillota</taxon>
        <taxon>Bacilli</taxon>
        <taxon>Bacillales</taxon>
        <taxon>Bacillaceae</taxon>
        <taxon>Natronobacillus</taxon>
    </lineage>
</organism>
<dbReference type="Proteomes" id="UP001084197">
    <property type="component" value="Unassembled WGS sequence"/>
</dbReference>
<comment type="caution">
    <text evidence="9">The sequence shown here is derived from an EMBL/GenBank/DDBJ whole genome shotgun (WGS) entry which is preliminary data.</text>
</comment>
<feature type="modified residue" description="Phosphohistidine; by HPr" evidence="7">
    <location>
        <position position="77"/>
    </location>
</feature>
<keyword evidence="2" id="KW-0762">Sugar transport</keyword>
<sequence>MTMKLEQEIMQIITNGGDARSNCIRAIRTAREGQLEEAEQLIEQAKDSLNKAHQVQTKLIQAEIRGEKTEISLLMVHAQDHLMNALTVKELAVELIEEIKHRVQLENQWRGSEQR</sequence>
<keyword evidence="10" id="KW-1185">Reference proteome</keyword>
<dbReference type="InterPro" id="IPR036542">
    <property type="entry name" value="PTS_IIA_lac/cel_sf"/>
</dbReference>
<reference evidence="9" key="1">
    <citation type="submission" date="2022-11" db="EMBL/GenBank/DDBJ databases">
        <title>WGS of Natronobacillus azotifigens 24KS-1, an anaerobic diazotrophic haloalkaliphile from soda-rich habitats.</title>
        <authorList>
            <person name="Sorokin D.Y."/>
            <person name="Merkel A.Y."/>
        </authorList>
    </citation>
    <scope>NUCLEOTIDE SEQUENCE</scope>
    <source>
        <strain evidence="9">24KS-1</strain>
    </source>
</reference>
<keyword evidence="4" id="KW-0598">Phosphotransferase system</keyword>
<dbReference type="PROSITE" id="PS51095">
    <property type="entry name" value="PTS_EIIA_TYPE_3"/>
    <property type="match status" value="1"/>
</dbReference>
<evidence type="ECO:0000256" key="6">
    <source>
        <dbReference type="PIRSR" id="PIRSR000699-2"/>
    </source>
</evidence>
<gene>
    <name evidence="9" type="ORF">OWO01_03000</name>
</gene>
<dbReference type="PANTHER" id="PTHR34382">
    <property type="entry name" value="PTS SYSTEM N,N'-DIACETYLCHITOBIOSE-SPECIFIC EIIA COMPONENT"/>
    <property type="match status" value="1"/>
</dbReference>